<keyword evidence="14" id="KW-1185">Reference proteome</keyword>
<dbReference type="InterPro" id="IPR003593">
    <property type="entry name" value="AAA+_ATPase"/>
</dbReference>
<dbReference type="CDD" id="cd03263">
    <property type="entry name" value="ABC_subfamily_A"/>
    <property type="match status" value="2"/>
</dbReference>
<evidence type="ECO:0000256" key="7">
    <source>
        <dbReference type="ARBA" id="ARBA00022840"/>
    </source>
</evidence>
<feature type="transmembrane region" description="Helical" evidence="11">
    <location>
        <begin position="268"/>
        <end position="290"/>
    </location>
</feature>
<keyword evidence="4 11" id="KW-0812">Transmembrane</keyword>
<gene>
    <name evidence="13" type="ORF">PYCCODRAFT_1413124</name>
</gene>
<dbReference type="InterPro" id="IPR003439">
    <property type="entry name" value="ABC_transporter-like_ATP-bd"/>
</dbReference>
<feature type="region of interest" description="Disordered" evidence="10">
    <location>
        <begin position="785"/>
        <end position="809"/>
    </location>
</feature>
<comment type="similarity">
    <text evidence="2">Belongs to the ABC transporter superfamily. ABCA family.</text>
</comment>
<feature type="transmembrane region" description="Helical" evidence="11">
    <location>
        <begin position="398"/>
        <end position="417"/>
    </location>
</feature>
<dbReference type="OrthoDB" id="8061355at2759"/>
<feature type="domain" description="ABC transporter" evidence="12">
    <location>
        <begin position="456"/>
        <end position="699"/>
    </location>
</feature>
<evidence type="ECO:0000259" key="12">
    <source>
        <dbReference type="PROSITE" id="PS50893"/>
    </source>
</evidence>
<dbReference type="Pfam" id="PF12698">
    <property type="entry name" value="ABC2_membrane_3"/>
    <property type="match status" value="1"/>
</dbReference>
<dbReference type="GO" id="GO:0016887">
    <property type="term" value="F:ATP hydrolysis activity"/>
    <property type="evidence" value="ECO:0007669"/>
    <property type="project" value="InterPro"/>
</dbReference>
<feature type="transmembrane region" description="Helical" evidence="11">
    <location>
        <begin position="225"/>
        <end position="247"/>
    </location>
</feature>
<dbReference type="GO" id="GO:0005524">
    <property type="term" value="F:ATP binding"/>
    <property type="evidence" value="ECO:0007669"/>
    <property type="project" value="UniProtKB-KW"/>
</dbReference>
<keyword evidence="7" id="KW-0067">ATP-binding</keyword>
<evidence type="ECO:0000256" key="4">
    <source>
        <dbReference type="ARBA" id="ARBA00022692"/>
    </source>
</evidence>
<keyword evidence="8 11" id="KW-1133">Transmembrane helix</keyword>
<feature type="transmembrane region" description="Helical" evidence="11">
    <location>
        <begin position="331"/>
        <end position="350"/>
    </location>
</feature>
<name>A0A1Y2IJ86_TRAC3</name>
<comment type="subcellular location">
    <subcellularLocation>
        <location evidence="1">Membrane</location>
        <topology evidence="1">Multi-pass membrane protein</topology>
    </subcellularLocation>
</comment>
<feature type="domain" description="ABC transporter" evidence="12">
    <location>
        <begin position="1284"/>
        <end position="1513"/>
    </location>
</feature>
<dbReference type="PANTHER" id="PTHR19229:SF36">
    <property type="entry name" value="ATP-BINDING CASSETTE SUB-FAMILY A MEMBER 2"/>
    <property type="match status" value="1"/>
</dbReference>
<dbReference type="InterPro" id="IPR017871">
    <property type="entry name" value="ABC_transporter-like_CS"/>
</dbReference>
<dbReference type="SMART" id="SM00382">
    <property type="entry name" value="AAA"/>
    <property type="match status" value="2"/>
</dbReference>
<dbReference type="Gene3D" id="3.40.50.300">
    <property type="entry name" value="P-loop containing nucleotide triphosphate hydrolases"/>
    <property type="match status" value="2"/>
</dbReference>
<dbReference type="PROSITE" id="PS00211">
    <property type="entry name" value="ABC_TRANSPORTER_1"/>
    <property type="match status" value="2"/>
</dbReference>
<dbReference type="SUPFAM" id="SSF52540">
    <property type="entry name" value="P-loop containing nucleoside triphosphate hydrolases"/>
    <property type="match status" value="2"/>
</dbReference>
<reference evidence="13 14" key="1">
    <citation type="journal article" date="2015" name="Biotechnol. Biofuels">
        <title>Enhanced degradation of softwood versus hardwood by the white-rot fungus Pycnoporus coccineus.</title>
        <authorList>
            <person name="Couturier M."/>
            <person name="Navarro D."/>
            <person name="Chevret D."/>
            <person name="Henrissat B."/>
            <person name="Piumi F."/>
            <person name="Ruiz-Duenas F.J."/>
            <person name="Martinez A.T."/>
            <person name="Grigoriev I.V."/>
            <person name="Riley R."/>
            <person name="Lipzen A."/>
            <person name="Berrin J.G."/>
            <person name="Master E.R."/>
            <person name="Rosso M.N."/>
        </authorList>
    </citation>
    <scope>NUCLEOTIDE SEQUENCE [LARGE SCALE GENOMIC DNA]</scope>
    <source>
        <strain evidence="13 14">BRFM310</strain>
    </source>
</reference>
<feature type="transmembrane region" description="Helical" evidence="11">
    <location>
        <begin position="1063"/>
        <end position="1088"/>
    </location>
</feature>
<keyword evidence="9 11" id="KW-0472">Membrane</keyword>
<dbReference type="GO" id="GO:0140359">
    <property type="term" value="F:ABC-type transporter activity"/>
    <property type="evidence" value="ECO:0007669"/>
    <property type="project" value="InterPro"/>
</dbReference>
<evidence type="ECO:0000256" key="5">
    <source>
        <dbReference type="ARBA" id="ARBA00022737"/>
    </source>
</evidence>
<keyword evidence="6" id="KW-0547">Nucleotide-binding</keyword>
<dbReference type="GO" id="GO:0016020">
    <property type="term" value="C:membrane"/>
    <property type="evidence" value="ECO:0007669"/>
    <property type="project" value="UniProtKB-SubCell"/>
</dbReference>
<keyword evidence="3" id="KW-0813">Transport</keyword>
<feature type="transmembrane region" description="Helical" evidence="11">
    <location>
        <begin position="1023"/>
        <end position="1043"/>
    </location>
</feature>
<dbReference type="PROSITE" id="PS50893">
    <property type="entry name" value="ABC_TRANSPORTER_2"/>
    <property type="match status" value="2"/>
</dbReference>
<protein>
    <submittedName>
        <fullName evidence="13">p-loop containing nucleoside triphosphate hydrolase protein</fullName>
    </submittedName>
</protein>
<organism evidence="13 14">
    <name type="scientific">Trametes coccinea (strain BRFM310)</name>
    <name type="common">Pycnoporus coccineus</name>
    <dbReference type="NCBI Taxonomy" id="1353009"/>
    <lineage>
        <taxon>Eukaryota</taxon>
        <taxon>Fungi</taxon>
        <taxon>Dikarya</taxon>
        <taxon>Basidiomycota</taxon>
        <taxon>Agaricomycotina</taxon>
        <taxon>Agaricomycetes</taxon>
        <taxon>Polyporales</taxon>
        <taxon>Polyporaceae</taxon>
        <taxon>Trametes</taxon>
    </lineage>
</organism>
<feature type="transmembrane region" description="Helical" evidence="11">
    <location>
        <begin position="840"/>
        <end position="862"/>
    </location>
</feature>
<accession>A0A1Y2IJ86</accession>
<dbReference type="GO" id="GO:0005319">
    <property type="term" value="F:lipid transporter activity"/>
    <property type="evidence" value="ECO:0007669"/>
    <property type="project" value="TreeGrafter"/>
</dbReference>
<evidence type="ECO:0000256" key="2">
    <source>
        <dbReference type="ARBA" id="ARBA00008869"/>
    </source>
</evidence>
<dbReference type="InterPro" id="IPR026082">
    <property type="entry name" value="ABCA"/>
</dbReference>
<evidence type="ECO:0000256" key="10">
    <source>
        <dbReference type="SAM" id="MobiDB-lite"/>
    </source>
</evidence>
<keyword evidence="5" id="KW-0677">Repeat</keyword>
<evidence type="ECO:0000256" key="3">
    <source>
        <dbReference type="ARBA" id="ARBA00022448"/>
    </source>
</evidence>
<evidence type="ECO:0000256" key="8">
    <source>
        <dbReference type="ARBA" id="ARBA00022989"/>
    </source>
</evidence>
<proteinExistence type="inferred from homology"/>
<feature type="transmembrane region" description="Helical" evidence="11">
    <location>
        <begin position="1214"/>
        <end position="1231"/>
    </location>
</feature>
<sequence length="1617" mass="175458">MLFFRQLFALCVKNWIILAKHPVLTIVRCLISPIGCAVVLAYAQFFLSRPGDDGIGTITPVAALKDTFDGTLKLPWSDDTSGIGVPTTPRDIMSRVTQGFSSKQLSAVMQVDSDQIGNLCQQNFNGVSDCFASVLFDAAPAAGSNATFNYTIRADSHLAFVDVKSHASDYEVRILPLQWAIESAFIELETGVSPPTPLEWPFTQSTTDAELQGIRISYLGLIENYLVIAFFAAFIGTGYHLAGAAMEERASGLTSQMKATGLFDSARVISWHLSISLAYLPGWIVIAVLWHVKVFTGTSAGILIGLHLLLGLSLTSWSMFLMAPFGKSPQLAAIVSMVLSFLFVVIGFSMTEVSMAVAVILSLLFPPYFYPMAIRCICNFETQFQTTSATEAAPISHLILWPLFLVAAVNVFLWPWLGAVWERYLYDAQNPSDGLRFWARRSKNSSGHSMTEGVAISMRNVGKEFRPSIFSKKKDVVTAISDLSLDIPKNGIYVLLGPNGQVSLSAVAGKSTVMSILAGLTGRTRGTVVFEGGSEQPPRGSIGIVPQKNVLLPDLSCYQTLHLWRMIKPPVDDLTAEEDIVQTLRDCDLGDKLNYNAESLSGGQKRKLQLAIGLVGGSKILLVDECTSGVDPLSRRAIWKTLTAVKHDRTIVFTTHFLDEADLLADEIAVLAAPGKLVAYGNPVSLKSNLGEGYTLKVTYSGSQETSRLLEVIRPLAARAHASTSGTTNQALYHLKTSDSAIVSKILNAVDRNRDRLGIESYSVSAASIEDIFLDLIQEAEHDGADARKLDVPSSPELPELPRVPSVPPRLELTRGSQRSMLGQALTIFHKRVVIARRNYFVTPLLAMAVLIVASCLPLAFVPPNGQACVVSINDDDLTDLFLPTVLGFQAEFGDDNFPGTGVLDAPPGIIDTLGNSTVGILRASGLIHDLPDNATFVDTIMQTFRTQFTGGISMDLNSGNSLFAWQADSHSPGMILLNTVSNILYNKALNDTGRGDGTSRLIIPSFGTFPEISEGNLKPLKWAAVFTAAMAVFPAFFTLYVAQERRSSVQAMQFSNGLSNPAGLWLGHLMFDSLFSIVSASILVGVFAAKSTLFHGLGYLWLVMVLYGFTGTLFAYCFSLFITSPLTAFAAVAAYQVVIFALYIMAYVLSFTYAEVAFINRDLTMIHFTVSIISPVCNVLRAALIAINLFSLLCKGSEVTSSLGDLTHFGGPILYLIINGLLLFLLLVWVDSGSSWRHALSTRIASVGRRRRGADPSAVSLAPLRPDVVREAEEVAHAEGAALRVLNVSKTFGRNKVVDSVSFGVQRDTIFALIGPNGAGKTTTFNIIRGDTHPDHGDVLINGRSITRHTQSARESLGVCPQFTAIDAQLSVREHLRFYARLKGVRRGAETARDVEAVMRATGLDGYADRLASALSGGNQRKLALAIALIGDPSVILIDEFSTGIDAKMKREMWATLKNVSVGKAIVITTHSMEEASTLADKVGILAKRMLAVGPLDALVDRYATYLVHFPCRSRADVRRAEEIMARIPGARMADDVATRFEVPVVPPGAGEKKEGRGRRMSLAELFGVLAEAGAGEYAVEEASLESVFMKVIKENEMGEVDGEARAARRKWWWLC</sequence>
<feature type="transmembrane region" description="Helical" evidence="11">
    <location>
        <begin position="302"/>
        <end position="324"/>
    </location>
</feature>
<feature type="transmembrane region" description="Helical" evidence="11">
    <location>
        <begin position="1100"/>
        <end position="1123"/>
    </location>
</feature>
<evidence type="ECO:0000313" key="13">
    <source>
        <dbReference type="EMBL" id="OSD01185.1"/>
    </source>
</evidence>
<dbReference type="Proteomes" id="UP000193067">
    <property type="component" value="Unassembled WGS sequence"/>
</dbReference>
<evidence type="ECO:0000256" key="11">
    <source>
        <dbReference type="SAM" id="Phobius"/>
    </source>
</evidence>
<feature type="transmembrane region" description="Helical" evidence="11">
    <location>
        <begin position="1129"/>
        <end position="1155"/>
    </location>
</feature>
<evidence type="ECO:0000313" key="14">
    <source>
        <dbReference type="Proteomes" id="UP000193067"/>
    </source>
</evidence>
<feature type="transmembrane region" description="Helical" evidence="11">
    <location>
        <begin position="1167"/>
        <end position="1194"/>
    </location>
</feature>
<evidence type="ECO:0000256" key="6">
    <source>
        <dbReference type="ARBA" id="ARBA00022741"/>
    </source>
</evidence>
<keyword evidence="13" id="KW-0378">Hydrolase</keyword>
<evidence type="ECO:0000256" key="9">
    <source>
        <dbReference type="ARBA" id="ARBA00023136"/>
    </source>
</evidence>
<dbReference type="PANTHER" id="PTHR19229">
    <property type="entry name" value="ATP-BINDING CASSETTE TRANSPORTER SUBFAMILY A ABCA"/>
    <property type="match status" value="1"/>
</dbReference>
<dbReference type="Pfam" id="PF00005">
    <property type="entry name" value="ABC_tran"/>
    <property type="match status" value="2"/>
</dbReference>
<evidence type="ECO:0000256" key="1">
    <source>
        <dbReference type="ARBA" id="ARBA00004141"/>
    </source>
</evidence>
<dbReference type="STRING" id="1353009.A0A1Y2IJ86"/>
<dbReference type="InterPro" id="IPR027417">
    <property type="entry name" value="P-loop_NTPase"/>
</dbReference>
<dbReference type="InterPro" id="IPR013525">
    <property type="entry name" value="ABC2_TM"/>
</dbReference>
<dbReference type="EMBL" id="KZ084113">
    <property type="protein sequence ID" value="OSD01185.1"/>
    <property type="molecule type" value="Genomic_DNA"/>
</dbReference>
<feature type="transmembrane region" description="Helical" evidence="11">
    <location>
        <begin position="356"/>
        <end position="377"/>
    </location>
</feature>